<evidence type="ECO:0000313" key="3">
    <source>
        <dbReference type="Proteomes" id="UP001176429"/>
    </source>
</evidence>
<reference evidence="2" key="1">
    <citation type="submission" date="2023-07" db="EMBL/GenBank/DDBJ databases">
        <authorList>
            <person name="Kim M.K."/>
        </authorList>
    </citation>
    <scope>NUCLEOTIDE SEQUENCE</scope>
    <source>
        <strain evidence="2">ASUV-10-1</strain>
    </source>
</reference>
<feature type="region of interest" description="Disordered" evidence="1">
    <location>
        <begin position="474"/>
        <end position="504"/>
    </location>
</feature>
<name>A0ABT9BDN9_9BACT</name>
<protein>
    <recommendedName>
        <fullName evidence="4">SGNH hydrolase-type esterase domain-containing protein</fullName>
    </recommendedName>
</protein>
<proteinExistence type="predicted"/>
<evidence type="ECO:0008006" key="4">
    <source>
        <dbReference type="Google" id="ProtNLM"/>
    </source>
</evidence>
<dbReference type="RefSeq" id="WP_305006112.1">
    <property type="nucleotide sequence ID" value="NZ_JAUQSY010000005.1"/>
</dbReference>
<comment type="caution">
    <text evidence="2">The sequence shown here is derived from an EMBL/GenBank/DDBJ whole genome shotgun (WGS) entry which is preliminary data.</text>
</comment>
<keyword evidence="3" id="KW-1185">Reference proteome</keyword>
<dbReference type="InterPro" id="IPR036514">
    <property type="entry name" value="SGNH_hydro_sf"/>
</dbReference>
<organism evidence="2 3">
    <name type="scientific">Hymenobacter aranciens</name>
    <dbReference type="NCBI Taxonomy" id="3063996"/>
    <lineage>
        <taxon>Bacteria</taxon>
        <taxon>Pseudomonadati</taxon>
        <taxon>Bacteroidota</taxon>
        <taxon>Cytophagia</taxon>
        <taxon>Cytophagales</taxon>
        <taxon>Hymenobacteraceae</taxon>
        <taxon>Hymenobacter</taxon>
    </lineage>
</organism>
<evidence type="ECO:0000313" key="2">
    <source>
        <dbReference type="EMBL" id="MDO7874796.1"/>
    </source>
</evidence>
<feature type="compositionally biased region" description="Low complexity" evidence="1">
    <location>
        <begin position="65"/>
        <end position="84"/>
    </location>
</feature>
<evidence type="ECO:0000256" key="1">
    <source>
        <dbReference type="SAM" id="MobiDB-lite"/>
    </source>
</evidence>
<dbReference type="Gene3D" id="2.60.120.1360">
    <property type="match status" value="1"/>
</dbReference>
<dbReference type="EMBL" id="JAUQSY010000005">
    <property type="protein sequence ID" value="MDO7874796.1"/>
    <property type="molecule type" value="Genomic_DNA"/>
</dbReference>
<accession>A0ABT9BDN9</accession>
<dbReference type="SUPFAM" id="SSF52266">
    <property type="entry name" value="SGNH hydrolase"/>
    <property type="match status" value="1"/>
</dbReference>
<feature type="region of interest" description="Disordered" evidence="1">
    <location>
        <begin position="51"/>
        <end position="84"/>
    </location>
</feature>
<dbReference type="Proteomes" id="UP001176429">
    <property type="component" value="Unassembled WGS sequence"/>
</dbReference>
<gene>
    <name evidence="2" type="ORF">Q5H93_08645</name>
</gene>
<sequence length="504" mass="54510">MTSERPQNPFLLVLLTVGLLGLLSFLPASLTIGSMELRPVRLLADVLRKPTPRRGLRLPPPNGPAAPGAPKATAAADPTQPTDTAAALPAAPTEPNLPGLENFVAALRQTKATGRQTRIAYFGDSMIEGDMITGELRNLLQRAFGGSGVGFVPVNSITADFRETILQSFSDTWYEYNLNSDKIPAASPLGVSGHVFLPRELPAAGSDVVPDTSWVQFKAGPAYATTRRLPLARLFYGPGSAQDQVIVSTNGHRVPHSLPGSATVNELVLKPGSPARVMRFDFANHGPRPVYGVSFEGEGGVVLDNFSFRGNSGMSLTKIPPAQLAAFGRHLNYNLVVLQYGVNIADAKNKSYDWYARAMTRVVDRMHRAFPGASILIVGMSDKSSRIDGEFQTDPSVPRLLKAQRQLAERNKAAFWNLYDAMGGENSMVRWVEDTPPLANKDYTHVNYRGGRKVANLLYNYLMAEYNHPGAATTEPVASAATPKADSAERPAPRPALRPDSANR</sequence>
<dbReference type="Gene3D" id="3.40.50.1110">
    <property type="entry name" value="SGNH hydrolase"/>
    <property type="match status" value="1"/>
</dbReference>